<comment type="caution">
    <text evidence="4">The sequence shown here is derived from an EMBL/GenBank/DDBJ whole genome shotgun (WGS) entry which is preliminary data.</text>
</comment>
<dbReference type="Pfam" id="PF03372">
    <property type="entry name" value="Exo_endo_phos"/>
    <property type="match status" value="1"/>
</dbReference>
<dbReference type="InterPro" id="IPR011992">
    <property type="entry name" value="EF-hand-dom_pair"/>
</dbReference>
<dbReference type="OrthoDB" id="415851at2759"/>
<sequence length="1176" mass="130382">MFVTSRLEYLVPVISSWVLKGFADRDLLDLPRFEKAMFSRQEHDEFAKLTLGGKKREVDRDGNGEMNQMELLGYIADLFTACMRLVRDVELRAVNKLIQVSEFPALLRALGYETWDPKASAQRLCQVIGETLEDVGLASRYRRNEGFCKEDREALESVFYQHDEDHSGELDSLEAPLALRKLGFAVGFNEAQSWLLKVDVDETGALSLEEFLSHADALCIRIQGKGCLGETRQKSDHDDRVFGSDLQVPCWQALGDQCLRAIAVRGQLRGYKLQAEGKIGGSTGERGRGHYKLLYEAILDGGCSSGPSEAERTTTSHSTTCYLYVLPRGLQTSHTTRKCRHQSLLLHRHRLAGPPPPTPAEGTATAHMPSGPSMAPYPVPATTPFALPAHALGPLPLQWRLMQGQRDQLLRVHRRILRPRRFRQPRRRWQVATMVLSVQVLREGPSTNRDELDKSQTYDMVGPMQLDLQPGLRKLAGNAKALKSRGSEVISDTEVSPVLGSPTDKDEVMEVGSNVLICGGSRPHLVGARAMVLPAASGAASSHTVVLTDNRHDRRGRVLTMDTANLQLAARRHLLGDDGMNVPLRWLLYPPPLTRFTARWLLGWSSYSTVVPEKPLHRDQLRALQRAQEAKAAAEPPKEARVKLQPRDKSRLAPAESSTTGSASSRPGCETSEASAGTVTISTNDQMDGAPPAQSGAFGHPEGQGQRERGRPWTKLRYHMEASFGELISPKVVHLATCAFNTGNRHSNPLRSLFANLTAEGWQVLVMTPSQQDWIRICPGETPATRRPGPARCAFDIGTCFRTSLPLEKLSVLEDSTSASARQWGPTDQENPGWACFAQRTDGVHALHRSQGRLLVMTWNAGGLSSALWHGLLLTLQNLQPAAPPQIICVQESHWKDTVAPTFVTANWQAYCSPTTDSKSAGLVTLIDKSLLSQCQVLFADPHPGRVQHIRVVHSAWSVDLLNIYQKTYNSHPRASSDSKAVREAVWQCIHDQIQRVPQRSTLVLMGDFNSGTPRGTQSSRGIKAMWAAYHEWKTLARTGVRETIATEVKENLPPAEPNFVGIQLSLDLSSAFDLVVMSWYHCITYYISHLGKQDNMTTYADDIHLRAAEATAFLARLRLLQAEVPFISQWDSLVQHIQRKRCRSIYHPAPHRPTSGIAAHYAFNGLPPPLLSSVT</sequence>
<proteinExistence type="predicted"/>
<dbReference type="InterPro" id="IPR036691">
    <property type="entry name" value="Endo/exonu/phosph_ase_sf"/>
</dbReference>
<dbReference type="GO" id="GO:0003824">
    <property type="term" value="F:catalytic activity"/>
    <property type="evidence" value="ECO:0007669"/>
    <property type="project" value="InterPro"/>
</dbReference>
<name>A0A1Q9EQ66_SYMMI</name>
<evidence type="ECO:0000313" key="4">
    <source>
        <dbReference type="EMBL" id="OLQ09528.1"/>
    </source>
</evidence>
<feature type="domain" description="EF-hand" evidence="3">
    <location>
        <begin position="150"/>
        <end position="185"/>
    </location>
</feature>
<feature type="region of interest" description="Disordered" evidence="2">
    <location>
        <begin position="624"/>
        <end position="710"/>
    </location>
</feature>
<protein>
    <recommendedName>
        <fullName evidence="3">EF-hand domain-containing protein</fullName>
    </recommendedName>
</protein>
<evidence type="ECO:0000259" key="3">
    <source>
        <dbReference type="PROSITE" id="PS50222"/>
    </source>
</evidence>
<dbReference type="InterPro" id="IPR018247">
    <property type="entry name" value="EF_Hand_1_Ca_BS"/>
</dbReference>
<feature type="compositionally biased region" description="Basic and acidic residues" evidence="2">
    <location>
        <begin position="636"/>
        <end position="651"/>
    </location>
</feature>
<feature type="compositionally biased region" description="Low complexity" evidence="2">
    <location>
        <begin position="624"/>
        <end position="635"/>
    </location>
</feature>
<dbReference type="SUPFAM" id="SSF47473">
    <property type="entry name" value="EF-hand"/>
    <property type="match status" value="1"/>
</dbReference>
<evidence type="ECO:0000256" key="2">
    <source>
        <dbReference type="SAM" id="MobiDB-lite"/>
    </source>
</evidence>
<dbReference type="InterPro" id="IPR002048">
    <property type="entry name" value="EF_hand_dom"/>
</dbReference>
<evidence type="ECO:0000256" key="1">
    <source>
        <dbReference type="ARBA" id="ARBA00022837"/>
    </source>
</evidence>
<feature type="compositionally biased region" description="Polar residues" evidence="2">
    <location>
        <begin position="672"/>
        <end position="686"/>
    </location>
</feature>
<dbReference type="Proteomes" id="UP000186817">
    <property type="component" value="Unassembled WGS sequence"/>
</dbReference>
<feature type="compositionally biased region" description="Polar residues" evidence="2">
    <location>
        <begin position="656"/>
        <end position="665"/>
    </location>
</feature>
<dbReference type="AlphaFoldDB" id="A0A1Q9EQ66"/>
<accession>A0A1Q9EQ66</accession>
<dbReference type="InterPro" id="IPR005135">
    <property type="entry name" value="Endo/exonuclease/phosphatase"/>
</dbReference>
<dbReference type="GO" id="GO:0005509">
    <property type="term" value="F:calcium ion binding"/>
    <property type="evidence" value="ECO:0007669"/>
    <property type="project" value="InterPro"/>
</dbReference>
<evidence type="ECO:0000313" key="5">
    <source>
        <dbReference type="Proteomes" id="UP000186817"/>
    </source>
</evidence>
<keyword evidence="1" id="KW-0106">Calcium</keyword>
<reference evidence="4 5" key="1">
    <citation type="submission" date="2016-02" db="EMBL/GenBank/DDBJ databases">
        <title>Genome analysis of coral dinoflagellate symbionts highlights evolutionary adaptations to a symbiotic lifestyle.</title>
        <authorList>
            <person name="Aranda M."/>
            <person name="Li Y."/>
            <person name="Liew Y.J."/>
            <person name="Baumgarten S."/>
            <person name="Simakov O."/>
            <person name="Wilson M."/>
            <person name="Piel J."/>
            <person name="Ashoor H."/>
            <person name="Bougouffa S."/>
            <person name="Bajic V.B."/>
            <person name="Ryu T."/>
            <person name="Ravasi T."/>
            <person name="Bayer T."/>
            <person name="Micklem G."/>
            <person name="Kim H."/>
            <person name="Bhak J."/>
            <person name="Lajeunesse T.C."/>
            <person name="Voolstra C.R."/>
        </authorList>
    </citation>
    <scope>NUCLEOTIDE SEQUENCE [LARGE SCALE GENOMIC DNA]</scope>
    <source>
        <strain evidence="4 5">CCMP2467</strain>
    </source>
</reference>
<dbReference type="PROSITE" id="PS00018">
    <property type="entry name" value="EF_HAND_1"/>
    <property type="match status" value="2"/>
</dbReference>
<organism evidence="4 5">
    <name type="scientific">Symbiodinium microadriaticum</name>
    <name type="common">Dinoflagellate</name>
    <name type="synonym">Zooxanthella microadriatica</name>
    <dbReference type="NCBI Taxonomy" id="2951"/>
    <lineage>
        <taxon>Eukaryota</taxon>
        <taxon>Sar</taxon>
        <taxon>Alveolata</taxon>
        <taxon>Dinophyceae</taxon>
        <taxon>Suessiales</taxon>
        <taxon>Symbiodiniaceae</taxon>
        <taxon>Symbiodinium</taxon>
    </lineage>
</organism>
<dbReference type="Gene3D" id="1.10.238.10">
    <property type="entry name" value="EF-hand"/>
    <property type="match status" value="1"/>
</dbReference>
<dbReference type="PROSITE" id="PS50222">
    <property type="entry name" value="EF_HAND_2"/>
    <property type="match status" value="1"/>
</dbReference>
<dbReference type="EMBL" id="LSRX01000095">
    <property type="protein sequence ID" value="OLQ09528.1"/>
    <property type="molecule type" value="Genomic_DNA"/>
</dbReference>
<dbReference type="SUPFAM" id="SSF56219">
    <property type="entry name" value="DNase I-like"/>
    <property type="match status" value="1"/>
</dbReference>
<keyword evidence="5" id="KW-1185">Reference proteome</keyword>
<dbReference type="Gene3D" id="3.60.10.10">
    <property type="entry name" value="Endonuclease/exonuclease/phosphatase"/>
    <property type="match status" value="1"/>
</dbReference>
<gene>
    <name evidence="4" type="ORF">AK812_SmicGene6867</name>
</gene>